<evidence type="ECO:0000313" key="2">
    <source>
        <dbReference type="Proteomes" id="UP000238924"/>
    </source>
</evidence>
<evidence type="ECO:0000313" key="1">
    <source>
        <dbReference type="EMBL" id="PPS21795.1"/>
    </source>
</evidence>
<dbReference type="RefSeq" id="WP_013114372.1">
    <property type="nucleotide sequence ID" value="NZ_JJMJ01000136.1"/>
</dbReference>
<evidence type="ECO:0008006" key="3">
    <source>
        <dbReference type="Google" id="ProtNLM"/>
    </source>
</evidence>
<sequence>MSKFNEVIIAIAKSVAEAEAQLEEVQLSNLSKYFKKKIDKNHSEVSEYLPGIFPIRLKIGVPDENNKYGNKYYCVPYINLLPISQLNIDSVKTSFDIGIVELIEPQKSNNKSVFNNVYDDDKVCNMSDFENSSNISVDVTGAGLDKCKGTTINVQVSISKTEISDGMSRLINEITNLSQGFIEVKDDKNDINNEN</sequence>
<dbReference type="Proteomes" id="UP000238924">
    <property type="component" value="Unassembled WGS sequence"/>
</dbReference>
<keyword evidence="2" id="KW-1185">Reference proteome</keyword>
<reference evidence="1 2" key="1">
    <citation type="submission" date="2014-04" db="EMBL/GenBank/DDBJ databases">
        <title>Whole genome sequence of 'Brachyspira hampsonii' D13-03603F2.</title>
        <authorList>
            <person name="Patterson A.H."/>
            <person name="Chaban B."/>
            <person name="Fernando C."/>
            <person name="Harding J.C."/>
            <person name="Hill J.E."/>
        </authorList>
    </citation>
    <scope>NUCLEOTIDE SEQUENCE [LARGE SCALE GENOMIC DNA]</scope>
    <source>
        <strain evidence="1 2">D13-03603F2</strain>
    </source>
</reference>
<accession>A0ABX5B3R7</accession>
<name>A0ABX5B3R7_9SPIR</name>
<gene>
    <name evidence="1" type="ORF">DJ52_08680</name>
</gene>
<proteinExistence type="predicted"/>
<organism evidence="1 2">
    <name type="scientific">Brachyspira murdochii</name>
    <dbReference type="NCBI Taxonomy" id="84378"/>
    <lineage>
        <taxon>Bacteria</taxon>
        <taxon>Pseudomonadati</taxon>
        <taxon>Spirochaetota</taxon>
        <taxon>Spirochaetia</taxon>
        <taxon>Brachyspirales</taxon>
        <taxon>Brachyspiraceae</taxon>
        <taxon>Brachyspira</taxon>
    </lineage>
</organism>
<dbReference type="InterPro" id="IPR024510">
    <property type="entry name" value="DUF2589"/>
</dbReference>
<protein>
    <recommendedName>
        <fullName evidence="3">DUF2589 domain-containing protein</fullName>
    </recommendedName>
</protein>
<comment type="caution">
    <text evidence="1">The sequence shown here is derived from an EMBL/GenBank/DDBJ whole genome shotgun (WGS) entry which is preliminary data.</text>
</comment>
<dbReference type="EMBL" id="JJMJ01000136">
    <property type="protein sequence ID" value="PPS21795.1"/>
    <property type="molecule type" value="Genomic_DNA"/>
</dbReference>
<dbReference type="Pfam" id="PF11655">
    <property type="entry name" value="DUF2589"/>
    <property type="match status" value="1"/>
</dbReference>